<evidence type="ECO:0000256" key="1">
    <source>
        <dbReference type="SAM" id="MobiDB-lite"/>
    </source>
</evidence>
<feature type="compositionally biased region" description="Polar residues" evidence="1">
    <location>
        <begin position="21"/>
        <end position="30"/>
    </location>
</feature>
<proteinExistence type="predicted"/>
<evidence type="ECO:0000313" key="4">
    <source>
        <dbReference type="EMBL" id="KAF9450318.1"/>
    </source>
</evidence>
<sequence length="208" mass="22600">MFTPPPSPRPLNLKHAAPVQANTSAATLSPPSIPNDMPSHDRKRQTGRRFKWAVLIVPLVLILITASTQYLTHPAAFDAFSPTSPKEWSRLLAQTKDWRLHRRHPTPQTNAFDSEATSSSADSSSTAVPILSPTPSVAVVPQPTPTKPSAPPTLPTPFPQPFDPQLTLNFSSVSCLGFFTNMTQSAAFRPCRPFSLLSQSSADFITVC</sequence>
<gene>
    <name evidence="4" type="ORF">P691DRAFT_810633</name>
</gene>
<dbReference type="OrthoDB" id="2564812at2759"/>
<comment type="caution">
    <text evidence="4">The sequence shown here is derived from an EMBL/GenBank/DDBJ whole genome shotgun (WGS) entry which is preliminary data.</text>
</comment>
<dbReference type="Proteomes" id="UP000807342">
    <property type="component" value="Unassembled WGS sequence"/>
</dbReference>
<dbReference type="AlphaFoldDB" id="A0A9P5XFA8"/>
<name>A0A9P5XFA8_9AGAR</name>
<feature type="domain" description="DUF7729" evidence="3">
    <location>
        <begin position="157"/>
        <end position="206"/>
    </location>
</feature>
<feature type="compositionally biased region" description="Low complexity" evidence="1">
    <location>
        <begin position="113"/>
        <end position="127"/>
    </location>
</feature>
<dbReference type="InterPro" id="IPR056146">
    <property type="entry name" value="DUF7729"/>
</dbReference>
<evidence type="ECO:0000256" key="2">
    <source>
        <dbReference type="SAM" id="Phobius"/>
    </source>
</evidence>
<feature type="transmembrane region" description="Helical" evidence="2">
    <location>
        <begin position="52"/>
        <end position="71"/>
    </location>
</feature>
<evidence type="ECO:0000313" key="5">
    <source>
        <dbReference type="Proteomes" id="UP000807342"/>
    </source>
</evidence>
<reference evidence="4" key="1">
    <citation type="submission" date="2020-11" db="EMBL/GenBank/DDBJ databases">
        <authorList>
            <consortium name="DOE Joint Genome Institute"/>
            <person name="Ahrendt S."/>
            <person name="Riley R."/>
            <person name="Andreopoulos W."/>
            <person name="Labutti K."/>
            <person name="Pangilinan J."/>
            <person name="Ruiz-Duenas F.J."/>
            <person name="Barrasa J.M."/>
            <person name="Sanchez-Garcia M."/>
            <person name="Camarero S."/>
            <person name="Miyauchi S."/>
            <person name="Serrano A."/>
            <person name="Linde D."/>
            <person name="Babiker R."/>
            <person name="Drula E."/>
            <person name="Ayuso-Fernandez I."/>
            <person name="Pacheco R."/>
            <person name="Padilla G."/>
            <person name="Ferreira P."/>
            <person name="Barriuso J."/>
            <person name="Kellner H."/>
            <person name="Castanera R."/>
            <person name="Alfaro M."/>
            <person name="Ramirez L."/>
            <person name="Pisabarro A.G."/>
            <person name="Kuo A."/>
            <person name="Tritt A."/>
            <person name="Lipzen A."/>
            <person name="He G."/>
            <person name="Yan M."/>
            <person name="Ng V."/>
            <person name="Cullen D."/>
            <person name="Martin F."/>
            <person name="Rosso M.-N."/>
            <person name="Henrissat B."/>
            <person name="Hibbett D."/>
            <person name="Martinez A.T."/>
            <person name="Grigoriev I.V."/>
        </authorList>
    </citation>
    <scope>NUCLEOTIDE SEQUENCE</scope>
    <source>
        <strain evidence="4">MF-IS2</strain>
    </source>
</reference>
<keyword evidence="2" id="KW-0472">Membrane</keyword>
<keyword evidence="2" id="KW-1133">Transmembrane helix</keyword>
<protein>
    <recommendedName>
        <fullName evidence="3">DUF7729 domain-containing protein</fullName>
    </recommendedName>
</protein>
<keyword evidence="5" id="KW-1185">Reference proteome</keyword>
<dbReference type="Pfam" id="PF24855">
    <property type="entry name" value="DUF7729"/>
    <property type="match status" value="1"/>
</dbReference>
<evidence type="ECO:0000259" key="3">
    <source>
        <dbReference type="Pfam" id="PF24855"/>
    </source>
</evidence>
<keyword evidence="2" id="KW-0812">Transmembrane</keyword>
<dbReference type="PANTHER" id="PTHR39460:SF1">
    <property type="entry name" value="C6 TRANSCRIPTION FACTOR"/>
    <property type="match status" value="1"/>
</dbReference>
<organism evidence="4 5">
    <name type="scientific">Macrolepiota fuliginosa MF-IS2</name>
    <dbReference type="NCBI Taxonomy" id="1400762"/>
    <lineage>
        <taxon>Eukaryota</taxon>
        <taxon>Fungi</taxon>
        <taxon>Dikarya</taxon>
        <taxon>Basidiomycota</taxon>
        <taxon>Agaricomycotina</taxon>
        <taxon>Agaricomycetes</taxon>
        <taxon>Agaricomycetidae</taxon>
        <taxon>Agaricales</taxon>
        <taxon>Agaricineae</taxon>
        <taxon>Agaricaceae</taxon>
        <taxon>Macrolepiota</taxon>
    </lineage>
</organism>
<dbReference type="PANTHER" id="PTHR39460">
    <property type="entry name" value="EXPRESSED PROTEIN"/>
    <property type="match status" value="1"/>
</dbReference>
<feature type="compositionally biased region" description="Pro residues" evidence="1">
    <location>
        <begin position="142"/>
        <end position="156"/>
    </location>
</feature>
<feature type="region of interest" description="Disordered" evidence="1">
    <location>
        <begin position="21"/>
        <end position="44"/>
    </location>
</feature>
<accession>A0A9P5XFA8</accession>
<dbReference type="EMBL" id="MU151108">
    <property type="protein sequence ID" value="KAF9450318.1"/>
    <property type="molecule type" value="Genomic_DNA"/>
</dbReference>
<feature type="region of interest" description="Disordered" evidence="1">
    <location>
        <begin position="99"/>
        <end position="156"/>
    </location>
</feature>